<evidence type="ECO:0000313" key="2">
    <source>
        <dbReference type="EMBL" id="KAE9522473.1"/>
    </source>
</evidence>
<gene>
    <name evidence="2" type="ORF">AGLY_017134</name>
</gene>
<keyword evidence="3" id="KW-1185">Reference proteome</keyword>
<dbReference type="PANTHER" id="PTHR10773:SF19">
    <property type="match status" value="1"/>
</dbReference>
<dbReference type="Proteomes" id="UP000475862">
    <property type="component" value="Unassembled WGS sequence"/>
</dbReference>
<dbReference type="EMBL" id="VYZN01001120">
    <property type="protein sequence ID" value="KAE9522473.1"/>
    <property type="molecule type" value="Genomic_DNA"/>
</dbReference>
<dbReference type="OrthoDB" id="6627773at2759"/>
<sequence length="476" mass="56195">MSSDDECIYSPLKRKKGVSNSDKYKRNIIKQAKIEGKKHTNWIGKIVAAKNDPSLILKECCSKKCLKDIQQEKLEDIMKMFYELHSKNEQDLHLQRTIEIKEIARKRKRIETEEGKKKPKSKSVQYFLIVDGQRIQVCKKAFINVYNISNKKIRRLVDLLENNITPVDMRGKNISANTMPYEYCQKIHEHILSFPTKDTHYTTRLKNYLDPKLNVKTMHTMFIEKYPELEAKIKYQYYWEYFKNNFSLSFGAPVKDACSKCEELNTKIMSKDLNDVAKRVAAAELLVHKNRSKKFYNNIKKTIEISQQNKKVLGLCFDFMAVVDLPKIPVQEVYYYRQLFVNTFGIHNLNTNNLFCYVYHEATVRKTPNDVCSFLVHYINNFVDDDVEELHLFCDNCAGQNKNHALLRMIMALVEIKKFKKVQVFFPQRGHSFLPCDRDFALIKKQLNRVDRLYTLEDYIEIILKSSRNPENFQCF</sequence>
<comment type="caution">
    <text evidence="2">The sequence shown here is derived from an EMBL/GenBank/DDBJ whole genome shotgun (WGS) entry which is preliminary data.</text>
</comment>
<dbReference type="Pfam" id="PF25273">
    <property type="entry name" value="DUF7869"/>
    <property type="match status" value="1"/>
</dbReference>
<reference evidence="2 3" key="1">
    <citation type="submission" date="2019-08" db="EMBL/GenBank/DDBJ databases">
        <title>The genome of the soybean aphid Biotype 1, its phylome, world population structure and adaptation to the North American continent.</title>
        <authorList>
            <person name="Giordano R."/>
            <person name="Donthu R.K."/>
            <person name="Hernandez A.G."/>
            <person name="Wright C.L."/>
            <person name="Zimin A.V."/>
        </authorList>
    </citation>
    <scope>NUCLEOTIDE SEQUENCE [LARGE SCALE GENOMIC DNA]</scope>
    <source>
        <tissue evidence="2">Whole aphids</tissue>
    </source>
</reference>
<dbReference type="PANTHER" id="PTHR10773">
    <property type="entry name" value="DNA-DIRECTED RNA POLYMERASES I, II, AND III SUBUNIT RPABC2"/>
    <property type="match status" value="1"/>
</dbReference>
<evidence type="ECO:0000313" key="3">
    <source>
        <dbReference type="Proteomes" id="UP000475862"/>
    </source>
</evidence>
<organism evidence="2 3">
    <name type="scientific">Aphis glycines</name>
    <name type="common">Soybean aphid</name>
    <dbReference type="NCBI Taxonomy" id="307491"/>
    <lineage>
        <taxon>Eukaryota</taxon>
        <taxon>Metazoa</taxon>
        <taxon>Ecdysozoa</taxon>
        <taxon>Arthropoda</taxon>
        <taxon>Hexapoda</taxon>
        <taxon>Insecta</taxon>
        <taxon>Pterygota</taxon>
        <taxon>Neoptera</taxon>
        <taxon>Paraneoptera</taxon>
        <taxon>Hemiptera</taxon>
        <taxon>Sternorrhyncha</taxon>
        <taxon>Aphidomorpha</taxon>
        <taxon>Aphidoidea</taxon>
        <taxon>Aphididae</taxon>
        <taxon>Aphidini</taxon>
        <taxon>Aphis</taxon>
        <taxon>Aphis</taxon>
    </lineage>
</organism>
<protein>
    <recommendedName>
        <fullName evidence="1">DUF7869 domain-containing protein</fullName>
    </recommendedName>
</protein>
<dbReference type="InterPro" id="IPR057191">
    <property type="entry name" value="DUF7869"/>
</dbReference>
<dbReference type="AlphaFoldDB" id="A0A6G0SVT2"/>
<name>A0A6G0SVT2_APHGL</name>
<proteinExistence type="predicted"/>
<accession>A0A6G0SVT2</accession>
<feature type="domain" description="DUF7869" evidence="1">
    <location>
        <begin position="344"/>
        <end position="469"/>
    </location>
</feature>
<evidence type="ECO:0000259" key="1">
    <source>
        <dbReference type="Pfam" id="PF25273"/>
    </source>
</evidence>